<organism evidence="1 2">
    <name type="scientific">Candidatus Woesebacteria bacterium GW2011_GWA1_38_8</name>
    <dbReference type="NCBI Taxonomy" id="1618547"/>
    <lineage>
        <taxon>Bacteria</taxon>
        <taxon>Candidatus Woeseibacteriota</taxon>
    </lineage>
</organism>
<reference evidence="1 2" key="1">
    <citation type="journal article" date="2015" name="Nature">
        <title>rRNA introns, odd ribosomes, and small enigmatic genomes across a large radiation of phyla.</title>
        <authorList>
            <person name="Brown C.T."/>
            <person name="Hug L.A."/>
            <person name="Thomas B.C."/>
            <person name="Sharon I."/>
            <person name="Castelle C.J."/>
            <person name="Singh A."/>
            <person name="Wilkins M.J."/>
            <person name="Williams K.H."/>
            <person name="Banfield J.F."/>
        </authorList>
    </citation>
    <scope>NUCLEOTIDE SEQUENCE [LARGE SCALE GENOMIC DNA]</scope>
</reference>
<dbReference type="AlphaFoldDB" id="A0A0G0KX89"/>
<name>A0A0G0KX89_9BACT</name>
<dbReference type="Gene3D" id="3.40.50.1000">
    <property type="entry name" value="HAD superfamily/HAD-like"/>
    <property type="match status" value="1"/>
</dbReference>
<accession>A0A0G0KX89</accession>
<comment type="caution">
    <text evidence="1">The sequence shown here is derived from an EMBL/GenBank/DDBJ whole genome shotgun (WGS) entry which is preliminary data.</text>
</comment>
<gene>
    <name evidence="1" type="ORF">UT06_C0006G0003</name>
</gene>
<proteinExistence type="predicted"/>
<dbReference type="EMBL" id="LBVJ01000006">
    <property type="protein sequence ID" value="KKQ84268.1"/>
    <property type="molecule type" value="Genomic_DNA"/>
</dbReference>
<dbReference type="Proteomes" id="UP000034710">
    <property type="component" value="Unassembled WGS sequence"/>
</dbReference>
<sequence>MSMRKTKIGFDLDGVVIGKPFFVPDFVMEKLVRLKVDHKLTYRYPESKGEQYIRYLSHHPLLRPPIRKNIKLIKELYKSNKYELFVVSSRYSFLDERTKDWFRFYKLRKFFKDIHINMKNEQPHIYKERMIKKLKLEVFIDDDKPLLNYLKKRIKKVDLVYVSDQHKHFSKK</sequence>
<dbReference type="InterPro" id="IPR023214">
    <property type="entry name" value="HAD_sf"/>
</dbReference>
<dbReference type="SUPFAM" id="SSF56784">
    <property type="entry name" value="HAD-like"/>
    <property type="match status" value="1"/>
</dbReference>
<dbReference type="InterPro" id="IPR036412">
    <property type="entry name" value="HAD-like_sf"/>
</dbReference>
<evidence type="ECO:0000313" key="1">
    <source>
        <dbReference type="EMBL" id="KKQ84268.1"/>
    </source>
</evidence>
<evidence type="ECO:0000313" key="2">
    <source>
        <dbReference type="Proteomes" id="UP000034710"/>
    </source>
</evidence>
<protein>
    <submittedName>
        <fullName evidence="1">Uncharacterized protein</fullName>
    </submittedName>
</protein>